<feature type="compositionally biased region" description="Pro residues" evidence="1">
    <location>
        <begin position="43"/>
        <end position="56"/>
    </location>
</feature>
<feature type="chain" id="PRO_5031204068" evidence="2">
    <location>
        <begin position="16"/>
        <end position="134"/>
    </location>
</feature>
<gene>
    <name evidence="3" type="ORF">EGYM00163_LOCUS39633</name>
</gene>
<feature type="signal peptide" evidence="2">
    <location>
        <begin position="1"/>
        <end position="15"/>
    </location>
</feature>
<name>A0A7S4LGW6_9EUGL</name>
<evidence type="ECO:0000256" key="1">
    <source>
        <dbReference type="SAM" id="MobiDB-lite"/>
    </source>
</evidence>
<reference evidence="3" key="1">
    <citation type="submission" date="2021-01" db="EMBL/GenBank/DDBJ databases">
        <authorList>
            <person name="Corre E."/>
            <person name="Pelletier E."/>
            <person name="Niang G."/>
            <person name="Scheremetjew M."/>
            <person name="Finn R."/>
            <person name="Kale V."/>
            <person name="Holt S."/>
            <person name="Cochrane G."/>
            <person name="Meng A."/>
            <person name="Brown T."/>
            <person name="Cohen L."/>
        </authorList>
    </citation>
    <scope>NUCLEOTIDE SEQUENCE</scope>
    <source>
        <strain evidence="3">CCMP1594</strain>
    </source>
</reference>
<evidence type="ECO:0000313" key="3">
    <source>
        <dbReference type="EMBL" id="CAE0828364.1"/>
    </source>
</evidence>
<proteinExistence type="predicted"/>
<keyword evidence="2" id="KW-0732">Signal</keyword>
<organism evidence="3">
    <name type="scientific">Eutreptiella gymnastica</name>
    <dbReference type="NCBI Taxonomy" id="73025"/>
    <lineage>
        <taxon>Eukaryota</taxon>
        <taxon>Discoba</taxon>
        <taxon>Euglenozoa</taxon>
        <taxon>Euglenida</taxon>
        <taxon>Spirocuta</taxon>
        <taxon>Euglenophyceae</taxon>
        <taxon>Eutreptiales</taxon>
        <taxon>Eutreptiaceae</taxon>
        <taxon>Eutreptiella</taxon>
    </lineage>
</organism>
<protein>
    <submittedName>
        <fullName evidence="3">Uncharacterized protein</fullName>
    </submittedName>
</protein>
<dbReference type="AlphaFoldDB" id="A0A7S4LGW6"/>
<feature type="region of interest" description="Disordered" evidence="1">
    <location>
        <begin position="37"/>
        <end position="64"/>
    </location>
</feature>
<sequence length="134" mass="14772">MKCFLRFWGWGWCVGMRIAVLPLVAPPPFAPSAAAMVPLAQSPSPPPAPPAPPPTRSPKHYKDKKVVTGSHPFGLEFFFWNDGAQRLQQHEQVMMQRARIVAQAAKRWAGNGKHYTGANVQGPCCQGTVRLRLS</sequence>
<evidence type="ECO:0000256" key="2">
    <source>
        <dbReference type="SAM" id="SignalP"/>
    </source>
</evidence>
<accession>A0A7S4LGW6</accession>
<dbReference type="EMBL" id="HBJA01115215">
    <property type="protein sequence ID" value="CAE0828364.1"/>
    <property type="molecule type" value="Transcribed_RNA"/>
</dbReference>